<evidence type="ECO:0000313" key="2">
    <source>
        <dbReference type="Proteomes" id="UP001148662"/>
    </source>
</evidence>
<name>A0ACC1T0X2_9APHY</name>
<dbReference type="EMBL" id="JANHOG010000898">
    <property type="protein sequence ID" value="KAJ3550537.1"/>
    <property type="molecule type" value="Genomic_DNA"/>
</dbReference>
<proteinExistence type="predicted"/>
<gene>
    <name evidence="1" type="ORF">NM688_g5058</name>
</gene>
<evidence type="ECO:0000313" key="1">
    <source>
        <dbReference type="EMBL" id="KAJ3550537.1"/>
    </source>
</evidence>
<accession>A0ACC1T0X2</accession>
<keyword evidence="2" id="KW-1185">Reference proteome</keyword>
<sequence>MASGSQQETPTIRPAVDLEALVAEIVAPVVISDEANMQNFERIGREVSHMIQTVPEDVIELLQRTHGMKKDEKPKLYYLHHVATALGTSDDSTWQKLRAGMPTIENLLLDIILDGELCGFSKEELYANPQDQVIPYANYAYDLALLLNISMQHLSKLLESNDRSNELRNYAETVQRRASCIWQRLPLIMPLTEYGNNDFSHVSDLLHAYVTWYGDGWLGLHDSLYGTVPSHKEAIHHILYTFCYSRRELYRNESFFRLYTILNPLYMPIEKWQEICKDVFTSEETAQAFIDSCAAALTASKFRLASTAHPLAQQERPFQAILQFEQYVFACGPRILKSTASTIPNTDKIASSGIHACQRLKCQGDAGVEWALNCLSAAVNDLLKGSSTIVILEPHVACTTLMLVADVLEDLIHERCLERGVHIIDFVGACGMPGLQVLPDHVRGKARRGIMHLRHTIYVRYKTIIRDLRLSGLPLSATKDARETAELVIECIENNGGADERHRIRDQWGQCRFAGCACSGIKPSHKLRVCKGCWQVQYCSSYCQTLYARRSSSVSLLAQRRYRDWTKGDHRGFCKATRGD</sequence>
<dbReference type="Proteomes" id="UP001148662">
    <property type="component" value="Unassembled WGS sequence"/>
</dbReference>
<organism evidence="1 2">
    <name type="scientific">Phlebia brevispora</name>
    <dbReference type="NCBI Taxonomy" id="194682"/>
    <lineage>
        <taxon>Eukaryota</taxon>
        <taxon>Fungi</taxon>
        <taxon>Dikarya</taxon>
        <taxon>Basidiomycota</taxon>
        <taxon>Agaricomycotina</taxon>
        <taxon>Agaricomycetes</taxon>
        <taxon>Polyporales</taxon>
        <taxon>Meruliaceae</taxon>
        <taxon>Phlebia</taxon>
    </lineage>
</organism>
<reference evidence="1" key="1">
    <citation type="submission" date="2022-07" db="EMBL/GenBank/DDBJ databases">
        <title>Genome Sequence of Phlebia brevispora.</title>
        <authorList>
            <person name="Buettner E."/>
        </authorList>
    </citation>
    <scope>NUCLEOTIDE SEQUENCE</scope>
    <source>
        <strain evidence="1">MPL23</strain>
    </source>
</reference>
<protein>
    <submittedName>
        <fullName evidence="1">Uncharacterized protein</fullName>
    </submittedName>
</protein>
<comment type="caution">
    <text evidence="1">The sequence shown here is derived from an EMBL/GenBank/DDBJ whole genome shotgun (WGS) entry which is preliminary data.</text>
</comment>